<keyword evidence="3" id="KW-1185">Reference proteome</keyword>
<dbReference type="EMBL" id="KN827345">
    <property type="protein sequence ID" value="KIK76690.1"/>
    <property type="molecule type" value="Genomic_DNA"/>
</dbReference>
<feature type="region of interest" description="Disordered" evidence="1">
    <location>
        <begin position="1"/>
        <end position="24"/>
    </location>
</feature>
<dbReference type="HOGENOM" id="CLU_066687_0_1_1"/>
<accession>A0A0D0DFU5</accession>
<dbReference type="Proteomes" id="UP000054538">
    <property type="component" value="Unassembled WGS sequence"/>
</dbReference>
<proteinExistence type="predicted"/>
<dbReference type="InParanoid" id="A0A0D0DFU5"/>
<dbReference type="AlphaFoldDB" id="A0A0D0DFU5"/>
<name>A0A0D0DFU5_9AGAM</name>
<reference evidence="3" key="2">
    <citation type="submission" date="2015-01" db="EMBL/GenBank/DDBJ databases">
        <title>Evolutionary Origins and Diversification of the Mycorrhizal Mutualists.</title>
        <authorList>
            <consortium name="DOE Joint Genome Institute"/>
            <consortium name="Mycorrhizal Genomics Consortium"/>
            <person name="Kohler A."/>
            <person name="Kuo A."/>
            <person name="Nagy L.G."/>
            <person name="Floudas D."/>
            <person name="Copeland A."/>
            <person name="Barry K.W."/>
            <person name="Cichocki N."/>
            <person name="Veneault-Fourrey C."/>
            <person name="LaButti K."/>
            <person name="Lindquist E.A."/>
            <person name="Lipzen A."/>
            <person name="Lundell T."/>
            <person name="Morin E."/>
            <person name="Murat C."/>
            <person name="Riley R."/>
            <person name="Ohm R."/>
            <person name="Sun H."/>
            <person name="Tunlid A."/>
            <person name="Henrissat B."/>
            <person name="Grigoriev I.V."/>
            <person name="Hibbett D.S."/>
            <person name="Martin F."/>
        </authorList>
    </citation>
    <scope>NUCLEOTIDE SEQUENCE [LARGE SCALE GENOMIC DNA]</scope>
    <source>
        <strain evidence="3">Ve08.2h10</strain>
    </source>
</reference>
<feature type="compositionally biased region" description="Basic and acidic residues" evidence="1">
    <location>
        <begin position="171"/>
        <end position="191"/>
    </location>
</feature>
<feature type="region of interest" description="Disordered" evidence="1">
    <location>
        <begin position="139"/>
        <end position="191"/>
    </location>
</feature>
<protein>
    <submittedName>
        <fullName evidence="2">Uncharacterized protein</fullName>
    </submittedName>
</protein>
<feature type="compositionally biased region" description="Acidic residues" evidence="1">
    <location>
        <begin position="151"/>
        <end position="170"/>
    </location>
</feature>
<evidence type="ECO:0000313" key="3">
    <source>
        <dbReference type="Proteomes" id="UP000054538"/>
    </source>
</evidence>
<evidence type="ECO:0000313" key="2">
    <source>
        <dbReference type="EMBL" id="KIK76690.1"/>
    </source>
</evidence>
<feature type="compositionally biased region" description="Polar residues" evidence="1">
    <location>
        <begin position="1"/>
        <end position="18"/>
    </location>
</feature>
<evidence type="ECO:0000256" key="1">
    <source>
        <dbReference type="SAM" id="MobiDB-lite"/>
    </source>
</evidence>
<sequence length="191" mass="21516">MSNNSASGSSFDHNNNNELFEKKSVEHRHRMKVWKEAEHQRAEEVARWKVEEEVKWKVEVEAQRRAEVEAKACAEEVPWAQSLVSGPSKGQKPKAEVAEQVGGLAPCYGCSGAGVLYKMKTAGGSKARRKWEEVMLPRAGKKKVQTQSLVVDDDDNDKYKEEAEDEEAEVAEEREALKGRSKEEVEVDRSV</sequence>
<reference evidence="2 3" key="1">
    <citation type="submission" date="2014-04" db="EMBL/GenBank/DDBJ databases">
        <authorList>
            <consortium name="DOE Joint Genome Institute"/>
            <person name="Kuo A."/>
            <person name="Kohler A."/>
            <person name="Jargeat P."/>
            <person name="Nagy L.G."/>
            <person name="Floudas D."/>
            <person name="Copeland A."/>
            <person name="Barry K.W."/>
            <person name="Cichocki N."/>
            <person name="Veneault-Fourrey C."/>
            <person name="LaButti K."/>
            <person name="Lindquist E.A."/>
            <person name="Lipzen A."/>
            <person name="Lundell T."/>
            <person name="Morin E."/>
            <person name="Murat C."/>
            <person name="Sun H."/>
            <person name="Tunlid A."/>
            <person name="Henrissat B."/>
            <person name="Grigoriev I.V."/>
            <person name="Hibbett D.S."/>
            <person name="Martin F."/>
            <person name="Nordberg H.P."/>
            <person name="Cantor M.N."/>
            <person name="Hua S.X."/>
        </authorList>
    </citation>
    <scope>NUCLEOTIDE SEQUENCE [LARGE SCALE GENOMIC DNA]</scope>
    <source>
        <strain evidence="2 3">Ve08.2h10</strain>
    </source>
</reference>
<organism evidence="2 3">
    <name type="scientific">Paxillus rubicundulus Ve08.2h10</name>
    <dbReference type="NCBI Taxonomy" id="930991"/>
    <lineage>
        <taxon>Eukaryota</taxon>
        <taxon>Fungi</taxon>
        <taxon>Dikarya</taxon>
        <taxon>Basidiomycota</taxon>
        <taxon>Agaricomycotina</taxon>
        <taxon>Agaricomycetes</taxon>
        <taxon>Agaricomycetidae</taxon>
        <taxon>Boletales</taxon>
        <taxon>Paxilineae</taxon>
        <taxon>Paxillaceae</taxon>
        <taxon>Paxillus</taxon>
    </lineage>
</organism>
<gene>
    <name evidence="2" type="ORF">PAXRUDRAFT_18016</name>
</gene>